<dbReference type="EMBL" id="JAGQLJ010000182">
    <property type="protein sequence ID" value="MCA9381774.1"/>
    <property type="molecule type" value="Genomic_DNA"/>
</dbReference>
<gene>
    <name evidence="1" type="ORF">KC678_05900</name>
</gene>
<dbReference type="PANTHER" id="PTHR30083">
    <property type="entry name" value="TRANSCRIPTIONAL REGULATOR-RELATED"/>
    <property type="match status" value="1"/>
</dbReference>
<dbReference type="Pfam" id="PF11922">
    <property type="entry name" value="DUF3440"/>
    <property type="match status" value="1"/>
</dbReference>
<reference evidence="1" key="2">
    <citation type="journal article" date="2021" name="Microbiome">
        <title>Successional dynamics and alternative stable states in a saline activated sludge microbial community over 9 years.</title>
        <authorList>
            <person name="Wang Y."/>
            <person name="Ye J."/>
            <person name="Ju F."/>
            <person name="Liu L."/>
            <person name="Boyd J.A."/>
            <person name="Deng Y."/>
            <person name="Parks D.H."/>
            <person name="Jiang X."/>
            <person name="Yin X."/>
            <person name="Woodcroft B.J."/>
            <person name="Tyson G.W."/>
            <person name="Hugenholtz P."/>
            <person name="Polz M.F."/>
            <person name="Zhang T."/>
        </authorList>
    </citation>
    <scope>NUCLEOTIDE SEQUENCE</scope>
    <source>
        <strain evidence="1">HKST-UBA13</strain>
    </source>
</reference>
<dbReference type="GO" id="GO:0071453">
    <property type="term" value="P:cellular response to oxygen levels"/>
    <property type="evidence" value="ECO:0007669"/>
    <property type="project" value="TreeGrafter"/>
</dbReference>
<evidence type="ECO:0000313" key="2">
    <source>
        <dbReference type="Proteomes" id="UP000775877"/>
    </source>
</evidence>
<protein>
    <submittedName>
        <fullName evidence="1">DUF3440 domain-containing protein</fullName>
    </submittedName>
</protein>
<feature type="non-terminal residue" evidence="1">
    <location>
        <position position="1"/>
    </location>
</feature>
<sequence>KSFTNMLLKTLPKKTRDHYVFRFKKFIAGWKRRGYSEIPDFAPNELESKQWCPSWRRMAKSILRNDYWCKGLGFSQPKSEAYQMFKELKKTNKSQSKT</sequence>
<proteinExistence type="predicted"/>
<evidence type="ECO:0000313" key="1">
    <source>
        <dbReference type="EMBL" id="MCA9381774.1"/>
    </source>
</evidence>
<comment type="caution">
    <text evidence="1">The sequence shown here is derived from an EMBL/GenBank/DDBJ whole genome shotgun (WGS) entry which is preliminary data.</text>
</comment>
<organism evidence="1 2">
    <name type="scientific">Candidatus Dojkabacteria bacterium</name>
    <dbReference type="NCBI Taxonomy" id="2099670"/>
    <lineage>
        <taxon>Bacteria</taxon>
        <taxon>Candidatus Dojkabacteria</taxon>
    </lineage>
</organism>
<accession>A0A955L2P7</accession>
<dbReference type="AlphaFoldDB" id="A0A955L2P7"/>
<name>A0A955L2P7_9BACT</name>
<dbReference type="InterPro" id="IPR021845">
    <property type="entry name" value="DUF3440"/>
</dbReference>
<dbReference type="Proteomes" id="UP000775877">
    <property type="component" value="Unassembled WGS sequence"/>
</dbReference>
<dbReference type="PANTHER" id="PTHR30083:SF0">
    <property type="entry name" value="3'-PHOSPHOADENOSINE 5'-PHOSPHOSULFATE SULFOTRANSFERASE (PAPS REDUCTASE)_FAD SYNTHETASE"/>
    <property type="match status" value="1"/>
</dbReference>
<reference evidence="1" key="1">
    <citation type="submission" date="2020-04" db="EMBL/GenBank/DDBJ databases">
        <authorList>
            <person name="Zhang T."/>
        </authorList>
    </citation>
    <scope>NUCLEOTIDE SEQUENCE</scope>
    <source>
        <strain evidence="1">HKST-UBA13</strain>
    </source>
</reference>